<sequence>MSKQTFQTYVMLICFYSDKQQHWLLLITLLRFQFLHSPVTLVSIGIYISIMDNLGQQTPHQNNHSNDTEMNNFMDVSRMSTMWPYPHPDRFSQYRDFFHEPQQGVVSGNETTNNVSQVLTNNSTQQHSLVNTMPVMGTLQTVLTQGLPNQNVNANVVNLNHTPQNLPSTIQTSINSLPNATNSTSQGQEQSTQILTRMRLQDLVREVDPNEQLDEDVEDVLLQMADDFVDSAITAGCLLAKHRKSTTVEVKDLQLHLERNWNMWIPGFGTDELRPYKRASVTEAHKQRLTLIRKTLKKY</sequence>
<accession>A0A9P0H3Q2</accession>
<keyword evidence="6" id="KW-0539">Nucleus</keyword>
<dbReference type="SUPFAM" id="SSF47113">
    <property type="entry name" value="Histone-fold"/>
    <property type="match status" value="1"/>
</dbReference>
<keyword evidence="4" id="KW-0805">Transcription regulation</keyword>
<dbReference type="Gene3D" id="1.10.20.10">
    <property type="entry name" value="Histone, subunit A"/>
    <property type="match status" value="1"/>
</dbReference>
<protein>
    <recommendedName>
        <fullName evidence="3">Transcription initiation factor TFIID subunit 12</fullName>
    </recommendedName>
</protein>
<proteinExistence type="inferred from homology"/>
<dbReference type="EMBL" id="OV725077">
    <property type="protein sequence ID" value="CAH1392102.1"/>
    <property type="molecule type" value="Genomic_DNA"/>
</dbReference>
<keyword evidence="9" id="KW-1185">Reference proteome</keyword>
<comment type="similarity">
    <text evidence="2">Belongs to the TAF12 family.</text>
</comment>
<name>A0A9P0H3Q2_NEZVI</name>
<dbReference type="InterPro" id="IPR003228">
    <property type="entry name" value="TFIID_TAF12_dom"/>
</dbReference>
<dbReference type="Pfam" id="PF03847">
    <property type="entry name" value="TFIID_20kDa"/>
    <property type="match status" value="1"/>
</dbReference>
<dbReference type="FunFam" id="1.10.20.10:FF:000011">
    <property type="entry name" value="Transcription initiation factor TFIID subunit 12"/>
    <property type="match status" value="1"/>
</dbReference>
<dbReference type="CDD" id="cd07981">
    <property type="entry name" value="HFD_TAF12"/>
    <property type="match status" value="1"/>
</dbReference>
<dbReference type="GO" id="GO:0000124">
    <property type="term" value="C:SAGA complex"/>
    <property type="evidence" value="ECO:0007669"/>
    <property type="project" value="InterPro"/>
</dbReference>
<dbReference type="OrthoDB" id="2193432at2759"/>
<dbReference type="PANTHER" id="PTHR12264:SF21">
    <property type="entry name" value="TRANSCRIPTION INITIATION FACTOR TFIID SUBUNIT 12"/>
    <property type="match status" value="1"/>
</dbReference>
<evidence type="ECO:0000256" key="4">
    <source>
        <dbReference type="ARBA" id="ARBA00023015"/>
    </source>
</evidence>
<feature type="domain" description="Transcription initiation factor TFIID subunit 12" evidence="7">
    <location>
        <begin position="197"/>
        <end position="263"/>
    </location>
</feature>
<organism evidence="8 9">
    <name type="scientific">Nezara viridula</name>
    <name type="common">Southern green stink bug</name>
    <name type="synonym">Cimex viridulus</name>
    <dbReference type="NCBI Taxonomy" id="85310"/>
    <lineage>
        <taxon>Eukaryota</taxon>
        <taxon>Metazoa</taxon>
        <taxon>Ecdysozoa</taxon>
        <taxon>Arthropoda</taxon>
        <taxon>Hexapoda</taxon>
        <taxon>Insecta</taxon>
        <taxon>Pterygota</taxon>
        <taxon>Neoptera</taxon>
        <taxon>Paraneoptera</taxon>
        <taxon>Hemiptera</taxon>
        <taxon>Heteroptera</taxon>
        <taxon>Panheteroptera</taxon>
        <taxon>Pentatomomorpha</taxon>
        <taxon>Pentatomoidea</taxon>
        <taxon>Pentatomidae</taxon>
        <taxon>Pentatominae</taxon>
        <taxon>Nezara</taxon>
    </lineage>
</organism>
<dbReference type="GO" id="GO:0017025">
    <property type="term" value="F:TBP-class protein binding"/>
    <property type="evidence" value="ECO:0007669"/>
    <property type="project" value="TreeGrafter"/>
</dbReference>
<evidence type="ECO:0000256" key="2">
    <source>
        <dbReference type="ARBA" id="ARBA00007530"/>
    </source>
</evidence>
<keyword evidence="5" id="KW-0804">Transcription</keyword>
<evidence type="ECO:0000259" key="7">
    <source>
        <dbReference type="Pfam" id="PF03847"/>
    </source>
</evidence>
<dbReference type="InterPro" id="IPR009072">
    <property type="entry name" value="Histone-fold"/>
</dbReference>
<reference evidence="8" key="1">
    <citation type="submission" date="2022-01" db="EMBL/GenBank/DDBJ databases">
        <authorList>
            <person name="King R."/>
        </authorList>
    </citation>
    <scope>NUCLEOTIDE SEQUENCE</scope>
</reference>
<dbReference type="GO" id="GO:0051123">
    <property type="term" value="P:RNA polymerase II preinitiation complex assembly"/>
    <property type="evidence" value="ECO:0007669"/>
    <property type="project" value="TreeGrafter"/>
</dbReference>
<evidence type="ECO:0000256" key="6">
    <source>
        <dbReference type="ARBA" id="ARBA00023242"/>
    </source>
</evidence>
<evidence type="ECO:0000256" key="1">
    <source>
        <dbReference type="ARBA" id="ARBA00004123"/>
    </source>
</evidence>
<dbReference type="InterPro" id="IPR037794">
    <property type="entry name" value="TAF12"/>
</dbReference>
<gene>
    <name evidence="8" type="ORF">NEZAVI_LOCUS2987</name>
</gene>
<dbReference type="AlphaFoldDB" id="A0A9P0H3Q2"/>
<evidence type="ECO:0000256" key="5">
    <source>
        <dbReference type="ARBA" id="ARBA00023163"/>
    </source>
</evidence>
<comment type="subcellular location">
    <subcellularLocation>
        <location evidence="1">Nucleus</location>
    </subcellularLocation>
</comment>
<evidence type="ECO:0000256" key="3">
    <source>
        <dbReference type="ARBA" id="ARBA00017484"/>
    </source>
</evidence>
<dbReference type="GO" id="GO:0003677">
    <property type="term" value="F:DNA binding"/>
    <property type="evidence" value="ECO:0007669"/>
    <property type="project" value="TreeGrafter"/>
</dbReference>
<evidence type="ECO:0000313" key="8">
    <source>
        <dbReference type="EMBL" id="CAH1392102.1"/>
    </source>
</evidence>
<dbReference type="PANTHER" id="PTHR12264">
    <property type="entry name" value="TRANSCRIPTION INITIATION FACTOR TFIID SUBUNIT 12"/>
    <property type="match status" value="1"/>
</dbReference>
<dbReference type="Proteomes" id="UP001152798">
    <property type="component" value="Chromosome 1"/>
</dbReference>
<dbReference type="GO" id="GO:0005669">
    <property type="term" value="C:transcription factor TFIID complex"/>
    <property type="evidence" value="ECO:0007669"/>
    <property type="project" value="InterPro"/>
</dbReference>
<dbReference type="GO" id="GO:0046982">
    <property type="term" value="F:protein heterodimerization activity"/>
    <property type="evidence" value="ECO:0007669"/>
    <property type="project" value="InterPro"/>
</dbReference>
<evidence type="ECO:0000313" key="9">
    <source>
        <dbReference type="Proteomes" id="UP001152798"/>
    </source>
</evidence>